<dbReference type="Gene3D" id="3.10.450.490">
    <property type="match status" value="1"/>
</dbReference>
<evidence type="ECO:0000256" key="4">
    <source>
        <dbReference type="ARBA" id="ARBA00022833"/>
    </source>
</evidence>
<comment type="caution">
    <text evidence="7">The sequence shown here is derived from an EMBL/GenBank/DDBJ whole genome shotgun (WGS) entry which is preliminary data.</text>
</comment>
<keyword evidence="8" id="KW-1185">Reference proteome</keyword>
<feature type="domain" description="FTP" evidence="6">
    <location>
        <begin position="88"/>
        <end position="138"/>
    </location>
</feature>
<reference evidence="7 8" key="1">
    <citation type="submission" date="2023-10" db="EMBL/GenBank/DDBJ databases">
        <title>Virgibacillus soli CC-YMP-6 genome.</title>
        <authorList>
            <person name="Miliotis G."/>
            <person name="Sengupta P."/>
            <person name="Hameed A."/>
            <person name="Chuvochina M."/>
            <person name="Mcdonagh F."/>
            <person name="Simpson A.C."/>
            <person name="Singh N.K."/>
            <person name="Rekha P.D."/>
            <person name="Raman K."/>
            <person name="Hugenholtz P."/>
            <person name="Venkateswaran K."/>
        </authorList>
    </citation>
    <scope>NUCLEOTIDE SEQUENCE [LARGE SCALE GENOMIC DNA]</scope>
    <source>
        <strain evidence="7 8">CC-YMP-6</strain>
    </source>
</reference>
<evidence type="ECO:0000256" key="5">
    <source>
        <dbReference type="ARBA" id="ARBA00023049"/>
    </source>
</evidence>
<dbReference type="InterPro" id="IPR011096">
    <property type="entry name" value="FTP_domain"/>
</dbReference>
<proteinExistence type="predicted"/>
<evidence type="ECO:0000313" key="7">
    <source>
        <dbReference type="EMBL" id="MDY0410184.1"/>
    </source>
</evidence>
<organism evidence="7 8">
    <name type="scientific">Paracerasibacillus soli</name>
    <dbReference type="NCBI Taxonomy" id="480284"/>
    <lineage>
        <taxon>Bacteria</taxon>
        <taxon>Bacillati</taxon>
        <taxon>Bacillota</taxon>
        <taxon>Bacilli</taxon>
        <taxon>Bacillales</taxon>
        <taxon>Bacillaceae</taxon>
        <taxon>Paracerasibacillus</taxon>
    </lineage>
</organism>
<dbReference type="EMBL" id="JAWDIQ010000003">
    <property type="protein sequence ID" value="MDY0410184.1"/>
    <property type="molecule type" value="Genomic_DNA"/>
</dbReference>
<dbReference type="Pfam" id="PF07504">
    <property type="entry name" value="FTP"/>
    <property type="match status" value="1"/>
</dbReference>
<evidence type="ECO:0000256" key="1">
    <source>
        <dbReference type="ARBA" id="ARBA00022670"/>
    </source>
</evidence>
<keyword evidence="5" id="KW-0482">Metalloprotease</keyword>
<sequence>MKRKALPIFLTASLVFGGGLVPGSNVLASNQVAYDDDLKTPSYMIGSWDTPEGLSKEDAVYLFLQTKVLQPKGRSAENINVEINHAKDQFKIVDELSDSMTDTHHFRIIELHNGIPVYGSEQTVAVDKDNQVTAYFGTVTPNLMRSNISTDRHSKRMKL</sequence>
<keyword evidence="4" id="KW-0862">Zinc</keyword>
<evidence type="ECO:0000313" key="8">
    <source>
        <dbReference type="Proteomes" id="UP001275315"/>
    </source>
</evidence>
<evidence type="ECO:0000256" key="2">
    <source>
        <dbReference type="ARBA" id="ARBA00022723"/>
    </source>
</evidence>
<name>A0ABU5CUX7_9BACI</name>
<gene>
    <name evidence="7" type="ORF">RWD45_18550</name>
</gene>
<dbReference type="RefSeq" id="WP_320381050.1">
    <property type="nucleotide sequence ID" value="NZ_JAWDIQ010000003.1"/>
</dbReference>
<keyword evidence="2" id="KW-0479">Metal-binding</keyword>
<keyword evidence="3" id="KW-0378">Hydrolase</keyword>
<protein>
    <recommendedName>
        <fullName evidence="6">FTP domain-containing protein</fullName>
    </recommendedName>
</protein>
<keyword evidence="1" id="KW-0645">Protease</keyword>
<evidence type="ECO:0000256" key="3">
    <source>
        <dbReference type="ARBA" id="ARBA00022801"/>
    </source>
</evidence>
<dbReference type="Proteomes" id="UP001275315">
    <property type="component" value="Unassembled WGS sequence"/>
</dbReference>
<accession>A0ABU5CUX7</accession>
<evidence type="ECO:0000259" key="6">
    <source>
        <dbReference type="Pfam" id="PF07504"/>
    </source>
</evidence>